<comment type="caution">
    <text evidence="7">The sequence shown here is derived from an EMBL/GenBank/DDBJ whole genome shotgun (WGS) entry which is preliminary data.</text>
</comment>
<dbReference type="InterPro" id="IPR004893">
    <property type="entry name" value="NifW"/>
</dbReference>
<evidence type="ECO:0000256" key="3">
    <source>
        <dbReference type="ARBA" id="ARBA00011284"/>
    </source>
</evidence>
<dbReference type="InParanoid" id="A0A4R2PGM8"/>
<comment type="function">
    <text evidence="1 6">May protect the nitrogenase Fe-Mo protein from oxidative damage.</text>
</comment>
<reference evidence="7 8" key="1">
    <citation type="submission" date="2019-03" db="EMBL/GenBank/DDBJ databases">
        <title>Genomic Encyclopedia of Type Strains, Phase IV (KMG-IV): sequencing the most valuable type-strain genomes for metagenomic binning, comparative biology and taxonomic classification.</title>
        <authorList>
            <person name="Goeker M."/>
        </authorList>
    </citation>
    <scope>NUCLEOTIDE SEQUENCE [LARGE SCALE GENOMIC DNA]</scope>
    <source>
        <strain evidence="7 8">DSM 2132</strain>
    </source>
</reference>
<dbReference type="Pfam" id="PF03206">
    <property type="entry name" value="NifW"/>
    <property type="match status" value="1"/>
</dbReference>
<protein>
    <recommendedName>
        <fullName evidence="4 6">Nitrogenase-stabilizing/protective protein NifW</fullName>
    </recommendedName>
</protein>
<evidence type="ECO:0000256" key="2">
    <source>
        <dbReference type="ARBA" id="ARBA00008351"/>
    </source>
</evidence>
<dbReference type="EMBL" id="SLXO01000005">
    <property type="protein sequence ID" value="TCP34533.1"/>
    <property type="molecule type" value="Genomic_DNA"/>
</dbReference>
<sequence>MTDPTPAGVLDRMRALSSAEDMFALLDLPYDEAVLNRARLHVMKRLGDYLDRLPLDQLDEDGVFREARAALQRAHDDFVTASPRQQKALKVFSQSHGNMLPLEGLRPIAR</sequence>
<proteinExistence type="inferred from homology"/>
<accession>A0A4R2PGM8</accession>
<comment type="similarity">
    <text evidence="2 6">Belongs to the NifW family.</text>
</comment>
<dbReference type="PIRSF" id="PIRSF005790">
    <property type="entry name" value="NifW"/>
    <property type="match status" value="1"/>
</dbReference>
<evidence type="ECO:0000313" key="8">
    <source>
        <dbReference type="Proteomes" id="UP000295399"/>
    </source>
</evidence>
<evidence type="ECO:0000256" key="1">
    <source>
        <dbReference type="ARBA" id="ARBA00002247"/>
    </source>
</evidence>
<organism evidence="7 8">
    <name type="scientific">Rhodothalassium salexigens DSM 2132</name>
    <dbReference type="NCBI Taxonomy" id="1188247"/>
    <lineage>
        <taxon>Bacteria</taxon>
        <taxon>Pseudomonadati</taxon>
        <taxon>Pseudomonadota</taxon>
        <taxon>Alphaproteobacteria</taxon>
        <taxon>Rhodothalassiales</taxon>
        <taxon>Rhodothalassiaceae</taxon>
        <taxon>Rhodothalassium</taxon>
    </lineage>
</organism>
<evidence type="ECO:0000256" key="5">
    <source>
        <dbReference type="ARBA" id="ARBA00023231"/>
    </source>
</evidence>
<gene>
    <name evidence="6" type="primary">nifW</name>
    <name evidence="7" type="ORF">EV659_105161</name>
</gene>
<evidence type="ECO:0000313" key="7">
    <source>
        <dbReference type="EMBL" id="TCP34533.1"/>
    </source>
</evidence>
<keyword evidence="8" id="KW-1185">Reference proteome</keyword>
<dbReference type="AlphaFoldDB" id="A0A4R2PGM8"/>
<comment type="subunit">
    <text evidence="3 6">Homotrimer; associates with NifD.</text>
</comment>
<dbReference type="GO" id="GO:0009399">
    <property type="term" value="P:nitrogen fixation"/>
    <property type="evidence" value="ECO:0007669"/>
    <property type="project" value="UniProtKB-UniRule"/>
</dbReference>
<dbReference type="Proteomes" id="UP000295399">
    <property type="component" value="Unassembled WGS sequence"/>
</dbReference>
<dbReference type="HAMAP" id="MF_00529">
    <property type="entry name" value="NifW"/>
    <property type="match status" value="1"/>
</dbReference>
<evidence type="ECO:0000256" key="4">
    <source>
        <dbReference type="ARBA" id="ARBA00016274"/>
    </source>
</evidence>
<dbReference type="RefSeq" id="WP_132708459.1">
    <property type="nucleotide sequence ID" value="NZ_JACIGF010000005.1"/>
</dbReference>
<name>A0A4R2PGM8_RHOSA</name>
<evidence type="ECO:0000256" key="6">
    <source>
        <dbReference type="HAMAP-Rule" id="MF_00529"/>
    </source>
</evidence>
<dbReference type="OrthoDB" id="9811868at2"/>
<keyword evidence="5 6" id="KW-0535">Nitrogen fixation</keyword>